<dbReference type="Gene3D" id="3.40.50.1820">
    <property type="entry name" value="alpha/beta hydrolase"/>
    <property type="match status" value="1"/>
</dbReference>
<keyword evidence="3" id="KW-1185">Reference proteome</keyword>
<dbReference type="SUPFAM" id="SSF53474">
    <property type="entry name" value="alpha/beta-Hydrolases"/>
    <property type="match status" value="1"/>
</dbReference>
<dbReference type="InterPro" id="IPR050261">
    <property type="entry name" value="FrsA_esterase"/>
</dbReference>
<dbReference type="Pfam" id="PF05448">
    <property type="entry name" value="AXE1"/>
    <property type="match status" value="1"/>
</dbReference>
<dbReference type="Proteomes" id="UP000245202">
    <property type="component" value="Unassembled WGS sequence"/>
</dbReference>
<dbReference type="InterPro" id="IPR009199">
    <property type="entry name" value="PhoPQ-act_pathogen-rel_PqaA"/>
</dbReference>
<evidence type="ECO:0000313" key="2">
    <source>
        <dbReference type="EMBL" id="GBG09437.1"/>
    </source>
</evidence>
<evidence type="ECO:0000313" key="3">
    <source>
        <dbReference type="Proteomes" id="UP000245202"/>
    </source>
</evidence>
<dbReference type="InterPro" id="IPR008391">
    <property type="entry name" value="AXE1_dom"/>
</dbReference>
<comment type="caution">
    <text evidence="2">The sequence shown here is derived from an EMBL/GenBank/DDBJ whole genome shotgun (WGS) entry which is preliminary data.</text>
</comment>
<dbReference type="EMBL" id="BDQX01000230">
    <property type="protein sequence ID" value="GBG09437.1"/>
    <property type="molecule type" value="Genomic_DNA"/>
</dbReference>
<organism evidence="2 3">
    <name type="scientific">Paenibacillus agaridevorans</name>
    <dbReference type="NCBI Taxonomy" id="171404"/>
    <lineage>
        <taxon>Bacteria</taxon>
        <taxon>Bacillati</taxon>
        <taxon>Bacillota</taxon>
        <taxon>Bacilli</taxon>
        <taxon>Bacillales</taxon>
        <taxon>Paenibacillaceae</taxon>
        <taxon>Paenibacillus</taxon>
    </lineage>
</organism>
<dbReference type="Pfam" id="PF10142">
    <property type="entry name" value="PhoPQ_related"/>
    <property type="match status" value="1"/>
</dbReference>
<sequence>MKKDGYTGPWDVDRLMQTPEIAWGVTEEHPGFIVRQFCYNNEIYEGKATKVFAYYAVPNRARDSLVPGVVLVHGGGGKAFSEWAEQWAERGYAAIAMDLTGRDADETRMPEGGPDMTDDTMFHDISKSGSKLTDMWSYHAVAAAIRAVSFLANQCNVDSACIGMMGISWGGYVTEIVAGIESRLAFAMPVYAAGYYMEGSCWQEILRGMNIEHQQRWNAAFDVSQYIGQSELPMLWATGTNDPAFYLNGWQKTYREAKGTRTLRLLPNWEHDYNTPWSTQEFFVYADSFVKDEPPLLRAISSGQSGTEAWAYYEGNRTVQSVHLLYTTESGPYTSRKWDLMPAKFEAREKKLFCSIPDHSTAYCFVIEDSNGLKTSSDLVETDGNVYF</sequence>
<evidence type="ECO:0000259" key="1">
    <source>
        <dbReference type="Pfam" id="PF05448"/>
    </source>
</evidence>
<accession>A0A2R5ES99</accession>
<feature type="domain" description="Acetyl xylan esterase" evidence="1">
    <location>
        <begin position="44"/>
        <end position="191"/>
    </location>
</feature>
<gene>
    <name evidence="2" type="ORF">PAT3040_04083</name>
</gene>
<reference evidence="2 3" key="1">
    <citation type="submission" date="2017-08" db="EMBL/GenBank/DDBJ databases">
        <title>Substantial Increase in Enzyme Production by Combined Drug-Resistance Mutations in Paenibacillus agaridevorans.</title>
        <authorList>
            <person name="Tanaka Y."/>
            <person name="Funane K."/>
            <person name="Hosaka T."/>
            <person name="Shiwa Y."/>
            <person name="Fujita N."/>
            <person name="Miyazaki T."/>
            <person name="Yoshikawa H."/>
            <person name="Murakami K."/>
            <person name="Kasahara K."/>
            <person name="Inaoka T."/>
            <person name="Hiraga Y."/>
            <person name="Ochi K."/>
        </authorList>
    </citation>
    <scope>NUCLEOTIDE SEQUENCE [LARGE SCALE GENOMIC DNA]</scope>
    <source>
        <strain evidence="2 3">T-3040</strain>
    </source>
</reference>
<dbReference type="PANTHER" id="PTHR22946">
    <property type="entry name" value="DIENELACTONE HYDROLASE DOMAIN-CONTAINING PROTEIN-RELATED"/>
    <property type="match status" value="1"/>
</dbReference>
<dbReference type="InterPro" id="IPR029058">
    <property type="entry name" value="AB_hydrolase_fold"/>
</dbReference>
<protein>
    <submittedName>
        <fullName evidence="2">Acetylxylan esterase</fullName>
    </submittedName>
</protein>
<proteinExistence type="predicted"/>
<dbReference type="AlphaFoldDB" id="A0A2R5ES99"/>
<name>A0A2R5ES99_9BACL</name>
<dbReference type="RefSeq" id="WP_108994170.1">
    <property type="nucleotide sequence ID" value="NZ_BDQX01000230.1"/>
</dbReference>